<organism evidence="4 6">
    <name type="scientific">Aphanomyces stellatus</name>
    <dbReference type="NCBI Taxonomy" id="120398"/>
    <lineage>
        <taxon>Eukaryota</taxon>
        <taxon>Sar</taxon>
        <taxon>Stramenopiles</taxon>
        <taxon>Oomycota</taxon>
        <taxon>Saprolegniomycetes</taxon>
        <taxon>Saprolegniales</taxon>
        <taxon>Verrucalvaceae</taxon>
        <taxon>Aphanomyces</taxon>
    </lineage>
</organism>
<dbReference type="EMBL" id="VJMH01003533">
    <property type="protein sequence ID" value="KAF0705637.1"/>
    <property type="molecule type" value="Genomic_DNA"/>
</dbReference>
<dbReference type="EMBL" id="CAADRA010003545">
    <property type="protein sequence ID" value="VFT83946.1"/>
    <property type="molecule type" value="Genomic_DNA"/>
</dbReference>
<dbReference type="EMBL" id="CAADRA010000710">
    <property type="protein sequence ID" value="VFT80831.1"/>
    <property type="molecule type" value="Genomic_DNA"/>
</dbReference>
<protein>
    <submittedName>
        <fullName evidence="4">Aste57867_3676 protein</fullName>
    </submittedName>
    <submittedName>
        <fullName evidence="5">Aste57867_6995 protein</fullName>
    </submittedName>
</protein>
<name>A0A485KA62_9STRA</name>
<evidence type="ECO:0000313" key="6">
    <source>
        <dbReference type="Proteomes" id="UP000332933"/>
    </source>
</evidence>
<accession>A0A485KA62</accession>
<proteinExistence type="predicted"/>
<evidence type="ECO:0000313" key="4">
    <source>
        <dbReference type="EMBL" id="VFT80831.1"/>
    </source>
</evidence>
<feature type="region of interest" description="Disordered" evidence="1">
    <location>
        <begin position="1"/>
        <end position="30"/>
    </location>
</feature>
<dbReference type="AlphaFoldDB" id="A0A485KA62"/>
<evidence type="ECO:0000256" key="1">
    <source>
        <dbReference type="SAM" id="MobiDB-lite"/>
    </source>
</evidence>
<dbReference type="EMBL" id="VJMH01000710">
    <property type="protein sequence ID" value="KAF0714800.1"/>
    <property type="molecule type" value="Genomic_DNA"/>
</dbReference>
<evidence type="ECO:0000313" key="5">
    <source>
        <dbReference type="EMBL" id="VFT83946.1"/>
    </source>
</evidence>
<reference evidence="4 6" key="1">
    <citation type="submission" date="2019-03" db="EMBL/GenBank/DDBJ databases">
        <authorList>
            <person name="Gaulin E."/>
            <person name="Dumas B."/>
        </authorList>
    </citation>
    <scope>NUCLEOTIDE SEQUENCE [LARGE SCALE GENOMIC DNA]</scope>
    <source>
        <strain evidence="4">CBS 568.67</strain>
    </source>
</reference>
<reference evidence="2" key="2">
    <citation type="submission" date="2019-06" db="EMBL/GenBank/DDBJ databases">
        <title>Genomics analysis of Aphanomyces spp. identifies a new class of oomycete effector associated with host adaptation.</title>
        <authorList>
            <person name="Gaulin E."/>
        </authorList>
    </citation>
    <scope>NUCLEOTIDE SEQUENCE</scope>
    <source>
        <strain evidence="2">CBS 578.67</strain>
    </source>
</reference>
<dbReference type="Proteomes" id="UP000332933">
    <property type="component" value="Unassembled WGS sequence"/>
</dbReference>
<gene>
    <name evidence="4" type="primary">Aste57867_3676</name>
    <name evidence="5" type="synonym">Aste57867_6995</name>
    <name evidence="3" type="ORF">As57867_003665</name>
    <name evidence="2" type="ORF">As57867_006972</name>
    <name evidence="4" type="ORF">ASTE57867_3676</name>
    <name evidence="5" type="ORF">ASTE57867_6995</name>
</gene>
<sequence length="214" mass="22997">MPAALLLVDRGPTRQEKSPAGRQPARPLVRRDDARVDGAVHSRDHGPCLCPSRCGDRGSAPPALENLAAVAELLEEFDVWGLTTELPVANLPSFDHLDKTMKALERIYSKDSKRALAQVLRPVIESLTHNSHRQDAVVQMQAHAIVATHEFCTDHATQASVGDLLDAFSRQFGGRGLGVLQKASGVWVCDFHAKINGGAAQATASLSPLAEAED</sequence>
<keyword evidence="6" id="KW-1185">Reference proteome</keyword>
<evidence type="ECO:0000313" key="3">
    <source>
        <dbReference type="EMBL" id="KAF0714800.1"/>
    </source>
</evidence>
<evidence type="ECO:0000313" key="2">
    <source>
        <dbReference type="EMBL" id="KAF0705637.1"/>
    </source>
</evidence>